<sequence>MTRILTHFHKQDRRKLIILLLAVYTLVFAFLMPDRHLLVEQYLALLLHQTYLIQDAFVTAGFAATFFNVALHFFVAYYLMSRNERSKISGLQIAAIGIFIGHSFFGTHILNIVPILVGTVLYAHWTHQSFKLFTTVSLFATATAPLVSFVALEPGLSIGSVLAACLVGILLGFIAPPLAEHYLKFHNGLSLYNYGFTTGYMAMFFVLALPYLGWETQLTINLLQTNSHILLTYFSIIWAGFALLVVKNFREAIQHYPKLLKSSGRLPDDFVAKYGIYSTLLNMCCNSGLYLLIILLLGEPLNGPVLGALLSFFGFSAFGKHTKNCLPVTLGIMAACLLLGQPLTGIRFQLAFFLGNGLAPISGFYGMTYGFIAGFLHYNLTSLAFGLHQGMSLYNNGFTTGLVAGFLFPIIENIQDHKPKWTQLHWRKNVKRKK</sequence>
<keyword evidence="3" id="KW-1185">Reference proteome</keyword>
<protein>
    <submittedName>
        <fullName evidence="2">DUF1576 domain-containing protein</fullName>
    </submittedName>
</protein>
<evidence type="ECO:0000256" key="1">
    <source>
        <dbReference type="SAM" id="Phobius"/>
    </source>
</evidence>
<keyword evidence="1" id="KW-0812">Transmembrane</keyword>
<dbReference type="Proteomes" id="UP000677616">
    <property type="component" value="Chromosome"/>
</dbReference>
<feature type="transmembrane region" description="Helical" evidence="1">
    <location>
        <begin position="158"/>
        <end position="179"/>
    </location>
</feature>
<feature type="transmembrane region" description="Helical" evidence="1">
    <location>
        <begin position="52"/>
        <end position="79"/>
    </location>
</feature>
<dbReference type="Pfam" id="PF07613">
    <property type="entry name" value="DUF1576"/>
    <property type="match status" value="2"/>
</dbReference>
<name>A0ABX7YNH4_9STRE</name>
<dbReference type="RefSeq" id="WP_212572343.1">
    <property type="nucleotide sequence ID" value="NZ_CP073084.1"/>
</dbReference>
<keyword evidence="1" id="KW-1133">Transmembrane helix</keyword>
<accession>A0ABX7YNH4</accession>
<feature type="transmembrane region" description="Helical" evidence="1">
    <location>
        <begin position="325"/>
        <end position="343"/>
    </location>
</feature>
<feature type="transmembrane region" description="Helical" evidence="1">
    <location>
        <begin position="191"/>
        <end position="209"/>
    </location>
</feature>
<gene>
    <name evidence="2" type="ORF">INT76_03770</name>
</gene>
<feature type="transmembrane region" description="Helical" evidence="1">
    <location>
        <begin position="229"/>
        <end position="249"/>
    </location>
</feature>
<feature type="transmembrane region" description="Helical" evidence="1">
    <location>
        <begin position="16"/>
        <end position="32"/>
    </location>
</feature>
<proteinExistence type="predicted"/>
<feature type="transmembrane region" description="Helical" evidence="1">
    <location>
        <begin position="108"/>
        <end position="125"/>
    </location>
</feature>
<keyword evidence="1" id="KW-0472">Membrane</keyword>
<evidence type="ECO:0000313" key="3">
    <source>
        <dbReference type="Proteomes" id="UP000677616"/>
    </source>
</evidence>
<dbReference type="EMBL" id="CP073084">
    <property type="protein sequence ID" value="QUE55008.1"/>
    <property type="molecule type" value="Genomic_DNA"/>
</dbReference>
<feature type="transmembrane region" description="Helical" evidence="1">
    <location>
        <begin position="132"/>
        <end position="152"/>
    </location>
</feature>
<feature type="transmembrane region" description="Helical" evidence="1">
    <location>
        <begin position="86"/>
        <end position="102"/>
    </location>
</feature>
<dbReference type="InterPro" id="IPR011470">
    <property type="entry name" value="DUF1576"/>
</dbReference>
<feature type="transmembrane region" description="Helical" evidence="1">
    <location>
        <begin position="393"/>
        <end position="411"/>
    </location>
</feature>
<organism evidence="2 3">
    <name type="scientific">Streptococcus oriscaviae</name>
    <dbReference type="NCBI Taxonomy" id="2781599"/>
    <lineage>
        <taxon>Bacteria</taxon>
        <taxon>Bacillati</taxon>
        <taxon>Bacillota</taxon>
        <taxon>Bacilli</taxon>
        <taxon>Lactobacillales</taxon>
        <taxon>Streptococcaceae</taxon>
        <taxon>Streptococcus</taxon>
    </lineage>
</organism>
<evidence type="ECO:0000313" key="2">
    <source>
        <dbReference type="EMBL" id="QUE55008.1"/>
    </source>
</evidence>
<reference evidence="2 3" key="1">
    <citation type="submission" date="2021-04" db="EMBL/GenBank/DDBJ databases">
        <title>Complete genome sequence of a novel Streptococcus species.</title>
        <authorList>
            <person name="Teng J.L.L."/>
        </authorList>
    </citation>
    <scope>NUCLEOTIDE SEQUENCE [LARGE SCALE GENOMIC DNA]</scope>
    <source>
        <strain evidence="2 3">HKU75</strain>
    </source>
</reference>